<evidence type="ECO:0000256" key="5">
    <source>
        <dbReference type="ARBA" id="ARBA00022989"/>
    </source>
</evidence>
<reference evidence="9 10" key="1">
    <citation type="submission" date="2019-05" db="EMBL/GenBank/DDBJ databases">
        <title>Georgenia *** sp. nov., and Georgenia *** sp. nov., isolated from the intestinal contents of plateau pika (Ochotona curzoniae) in the Qinghai-Tibet plateau of China.</title>
        <authorList>
            <person name="Tian Z."/>
        </authorList>
    </citation>
    <scope>NUCLEOTIDE SEQUENCE [LARGE SCALE GENOMIC DNA]</scope>
    <source>
        <strain evidence="9 10">Z443</strain>
    </source>
</reference>
<dbReference type="KEGG" id="gyu:FE374_03750"/>
<dbReference type="InterPro" id="IPR035906">
    <property type="entry name" value="MetI-like_sf"/>
</dbReference>
<dbReference type="OrthoDB" id="3173654at2"/>
<dbReference type="Proteomes" id="UP000314616">
    <property type="component" value="Chromosome"/>
</dbReference>
<comment type="subcellular location">
    <subcellularLocation>
        <location evidence="1 7">Cell membrane</location>
        <topology evidence="1 7">Multi-pass membrane protein</topology>
    </subcellularLocation>
</comment>
<evidence type="ECO:0000313" key="9">
    <source>
        <dbReference type="EMBL" id="QDC23864.1"/>
    </source>
</evidence>
<dbReference type="Pfam" id="PF00528">
    <property type="entry name" value="BPD_transp_1"/>
    <property type="match status" value="1"/>
</dbReference>
<dbReference type="PROSITE" id="PS50928">
    <property type="entry name" value="ABC_TM1"/>
    <property type="match status" value="1"/>
</dbReference>
<feature type="domain" description="ABC transmembrane type-1" evidence="8">
    <location>
        <begin position="74"/>
        <end position="254"/>
    </location>
</feature>
<evidence type="ECO:0000256" key="3">
    <source>
        <dbReference type="ARBA" id="ARBA00022475"/>
    </source>
</evidence>
<dbReference type="CDD" id="cd06261">
    <property type="entry name" value="TM_PBP2"/>
    <property type="match status" value="1"/>
</dbReference>
<dbReference type="AlphaFoldDB" id="A0A5B8C009"/>
<feature type="transmembrane region" description="Helical" evidence="7">
    <location>
        <begin position="81"/>
        <end position="100"/>
    </location>
</feature>
<evidence type="ECO:0000256" key="7">
    <source>
        <dbReference type="RuleBase" id="RU363032"/>
    </source>
</evidence>
<keyword evidence="2 7" id="KW-0813">Transport</keyword>
<feature type="transmembrane region" description="Helical" evidence="7">
    <location>
        <begin position="237"/>
        <end position="258"/>
    </location>
</feature>
<dbReference type="Gene3D" id="1.10.3720.10">
    <property type="entry name" value="MetI-like"/>
    <property type="match status" value="1"/>
</dbReference>
<feature type="transmembrane region" description="Helical" evidence="7">
    <location>
        <begin position="26"/>
        <end position="46"/>
    </location>
</feature>
<dbReference type="SUPFAM" id="SSF161098">
    <property type="entry name" value="MetI-like"/>
    <property type="match status" value="1"/>
</dbReference>
<dbReference type="GO" id="GO:0005886">
    <property type="term" value="C:plasma membrane"/>
    <property type="evidence" value="ECO:0007669"/>
    <property type="project" value="UniProtKB-SubCell"/>
</dbReference>
<accession>A0A5B8C009</accession>
<keyword evidence="3" id="KW-1003">Cell membrane</keyword>
<feature type="transmembrane region" description="Helical" evidence="7">
    <location>
        <begin position="140"/>
        <end position="160"/>
    </location>
</feature>
<gene>
    <name evidence="9" type="ORF">FE374_03750</name>
</gene>
<evidence type="ECO:0000256" key="2">
    <source>
        <dbReference type="ARBA" id="ARBA00022448"/>
    </source>
</evidence>
<keyword evidence="6 7" id="KW-0472">Membrane</keyword>
<keyword evidence="4 7" id="KW-0812">Transmembrane</keyword>
<evidence type="ECO:0000256" key="4">
    <source>
        <dbReference type="ARBA" id="ARBA00022692"/>
    </source>
</evidence>
<organism evidence="9 10">
    <name type="scientific">Georgenia yuyongxinii</name>
    <dbReference type="NCBI Taxonomy" id="2589797"/>
    <lineage>
        <taxon>Bacteria</taxon>
        <taxon>Bacillati</taxon>
        <taxon>Actinomycetota</taxon>
        <taxon>Actinomycetes</taxon>
        <taxon>Micrococcales</taxon>
        <taxon>Bogoriellaceae</taxon>
        <taxon>Georgenia</taxon>
    </lineage>
</organism>
<feature type="transmembrane region" description="Helical" evidence="7">
    <location>
        <begin position="205"/>
        <end position="225"/>
    </location>
</feature>
<dbReference type="FunFam" id="1.10.3720.10:FF:000003">
    <property type="entry name" value="Aliphatic sulfonate ABC transporter permease"/>
    <property type="match status" value="1"/>
</dbReference>
<name>A0A5B8C009_9MICO</name>
<dbReference type="InterPro" id="IPR000515">
    <property type="entry name" value="MetI-like"/>
</dbReference>
<keyword evidence="5 7" id="KW-1133">Transmembrane helix</keyword>
<evidence type="ECO:0000313" key="10">
    <source>
        <dbReference type="Proteomes" id="UP000314616"/>
    </source>
</evidence>
<evidence type="ECO:0000259" key="8">
    <source>
        <dbReference type="PROSITE" id="PS50928"/>
    </source>
</evidence>
<dbReference type="EMBL" id="CP040915">
    <property type="protein sequence ID" value="QDC23864.1"/>
    <property type="molecule type" value="Genomic_DNA"/>
</dbReference>
<dbReference type="GO" id="GO:0042918">
    <property type="term" value="P:alkanesulfonate transmembrane transport"/>
    <property type="evidence" value="ECO:0007669"/>
    <property type="project" value="UniProtKB-ARBA"/>
</dbReference>
<comment type="similarity">
    <text evidence="7">Belongs to the binding-protein-dependent transport system permease family.</text>
</comment>
<evidence type="ECO:0000256" key="1">
    <source>
        <dbReference type="ARBA" id="ARBA00004651"/>
    </source>
</evidence>
<dbReference type="PANTHER" id="PTHR30151:SF0">
    <property type="entry name" value="ABC TRANSPORTER PERMEASE PROTEIN MJ0413-RELATED"/>
    <property type="match status" value="1"/>
</dbReference>
<dbReference type="RefSeq" id="WP_139927306.1">
    <property type="nucleotide sequence ID" value="NZ_CP040915.1"/>
</dbReference>
<dbReference type="PANTHER" id="PTHR30151">
    <property type="entry name" value="ALKANE SULFONATE ABC TRANSPORTER-RELATED, MEMBRANE SUBUNIT"/>
    <property type="match status" value="1"/>
</dbReference>
<sequence length="269" mass="28610">MTVNAVGDRLRKPVSAAPRASSRNPLYLVGSLALGLGVWFVVAGLYGPEVFASPGDTLAAAVDLARSGELWLATQASAGRILAGWSLGVLLGAPIGLLMGRIQLIGRLLDPYVQFFRFVPPISFVTLAVVWLGIGEASKIVLIVYTSVFIVAINTLAGVVAINENQLRAAATLGASRRQLLHAVVLPAVVPYIFTGARLAMGNSFLTIVSAEMVAANTGLGALIWQSRNFGRIDWIFVGIIVLGVLGFLFDRIVLWIGRRALMRFGVKG</sequence>
<proteinExistence type="inferred from homology"/>
<protein>
    <submittedName>
        <fullName evidence="9">ABC transporter permease</fullName>
    </submittedName>
</protein>
<evidence type="ECO:0000256" key="6">
    <source>
        <dbReference type="ARBA" id="ARBA00023136"/>
    </source>
</evidence>
<feature type="transmembrane region" description="Helical" evidence="7">
    <location>
        <begin position="112"/>
        <end position="134"/>
    </location>
</feature>